<reference evidence="2" key="2">
    <citation type="submission" date="2020-09" db="EMBL/GenBank/DDBJ databases">
        <authorList>
            <person name="Sun Q."/>
            <person name="Sedlacek I."/>
        </authorList>
    </citation>
    <scope>NUCLEOTIDE SEQUENCE</scope>
    <source>
        <strain evidence="2">CCM 8433</strain>
    </source>
</reference>
<dbReference type="RefSeq" id="WP_188367605.1">
    <property type="nucleotide sequence ID" value="NZ_BMDT01000005.1"/>
</dbReference>
<dbReference type="Proteomes" id="UP000622610">
    <property type="component" value="Unassembled WGS sequence"/>
</dbReference>
<dbReference type="InterPro" id="IPR045504">
    <property type="entry name" value="DUF6487"/>
</dbReference>
<sequence length="74" mass="8158">MNCAKCENEMVAGNLLGDRYALKWMPGNEKLTLGVLAKNAITFKSSGMFGRPKVEAFVCHDCQTMVIDMNGKTK</sequence>
<comment type="caution">
    <text evidence="2">The sequence shown here is derived from an EMBL/GenBank/DDBJ whole genome shotgun (WGS) entry which is preliminary data.</text>
</comment>
<dbReference type="AlphaFoldDB" id="A0A917JEJ7"/>
<protein>
    <recommendedName>
        <fullName evidence="1">DUF6487 domain-containing protein</fullName>
    </recommendedName>
</protein>
<accession>A0A917JEJ7</accession>
<evidence type="ECO:0000259" key="1">
    <source>
        <dbReference type="Pfam" id="PF20097"/>
    </source>
</evidence>
<dbReference type="Pfam" id="PF20097">
    <property type="entry name" value="DUF6487"/>
    <property type="match status" value="1"/>
</dbReference>
<name>A0A917JEJ7_9ENTE</name>
<evidence type="ECO:0000313" key="2">
    <source>
        <dbReference type="EMBL" id="GGI65770.1"/>
    </source>
</evidence>
<dbReference type="EMBL" id="BMDT01000005">
    <property type="protein sequence ID" value="GGI65770.1"/>
    <property type="molecule type" value="Genomic_DNA"/>
</dbReference>
<proteinExistence type="predicted"/>
<keyword evidence="3" id="KW-1185">Reference proteome</keyword>
<gene>
    <name evidence="2" type="ORF">GCM10011482_14240</name>
</gene>
<organism evidence="2 3">
    <name type="scientific">Enterococcus alcedinis</name>
    <dbReference type="NCBI Taxonomy" id="1274384"/>
    <lineage>
        <taxon>Bacteria</taxon>
        <taxon>Bacillati</taxon>
        <taxon>Bacillota</taxon>
        <taxon>Bacilli</taxon>
        <taxon>Lactobacillales</taxon>
        <taxon>Enterococcaceae</taxon>
        <taxon>Enterococcus</taxon>
    </lineage>
</organism>
<evidence type="ECO:0000313" key="3">
    <source>
        <dbReference type="Proteomes" id="UP000622610"/>
    </source>
</evidence>
<feature type="domain" description="DUF6487" evidence="1">
    <location>
        <begin position="3"/>
        <end position="70"/>
    </location>
</feature>
<reference evidence="2" key="1">
    <citation type="journal article" date="2014" name="Int. J. Syst. Evol. Microbiol.">
        <title>Complete genome sequence of Corynebacterium casei LMG S-19264T (=DSM 44701T), isolated from a smear-ripened cheese.</title>
        <authorList>
            <consortium name="US DOE Joint Genome Institute (JGI-PGF)"/>
            <person name="Walter F."/>
            <person name="Albersmeier A."/>
            <person name="Kalinowski J."/>
            <person name="Ruckert C."/>
        </authorList>
    </citation>
    <scope>NUCLEOTIDE SEQUENCE</scope>
    <source>
        <strain evidence="2">CCM 8433</strain>
    </source>
</reference>